<proteinExistence type="predicted"/>
<dbReference type="AlphaFoldDB" id="A0A433SWZ6"/>
<sequence length="235" mass="27029">MVPAKNSDTHRNSANDFYLLGKQRLRDNTGRIRQSATPLAEEPSYQYKRIAKRKRFHDETRDVEAVSSQREQLRINTFFVIADCLLSEREQRGDIYKNPAQDLSILFQLPPAAASNNGPFVVEGLPWDQGDFNYKWYNDNQKIGTDLLEELFNLISGKLTRPVQPRLFWHRRQVEKFRMTNRTVAWKMPFDAVAAAAAADDDDDDDDDDGDDDDDDDDDDDGDDDDDDDDDDDGD</sequence>
<reference evidence="2 3" key="1">
    <citation type="submission" date="2019-01" db="EMBL/GenBank/DDBJ databases">
        <title>A draft genome assembly of the solar-powered sea slug Elysia chlorotica.</title>
        <authorList>
            <person name="Cai H."/>
            <person name="Li Q."/>
            <person name="Fang X."/>
            <person name="Li J."/>
            <person name="Curtis N.E."/>
            <person name="Altenburger A."/>
            <person name="Shibata T."/>
            <person name="Feng M."/>
            <person name="Maeda T."/>
            <person name="Schwartz J.A."/>
            <person name="Shigenobu S."/>
            <person name="Lundholm N."/>
            <person name="Nishiyama T."/>
            <person name="Yang H."/>
            <person name="Hasebe M."/>
            <person name="Li S."/>
            <person name="Pierce S.K."/>
            <person name="Wang J."/>
        </authorList>
    </citation>
    <scope>NUCLEOTIDE SEQUENCE [LARGE SCALE GENOMIC DNA]</scope>
    <source>
        <strain evidence="2">EC2010</strain>
        <tissue evidence="2">Whole organism of an adult</tissue>
    </source>
</reference>
<accession>A0A433SWZ6</accession>
<dbReference type="SUPFAM" id="SSF48371">
    <property type="entry name" value="ARM repeat"/>
    <property type="match status" value="1"/>
</dbReference>
<name>A0A433SWZ6_ELYCH</name>
<evidence type="ECO:0000313" key="3">
    <source>
        <dbReference type="Proteomes" id="UP000271974"/>
    </source>
</evidence>
<dbReference type="InterPro" id="IPR016024">
    <property type="entry name" value="ARM-type_fold"/>
</dbReference>
<protein>
    <submittedName>
        <fullName evidence="2">Uncharacterized protein</fullName>
    </submittedName>
</protein>
<comment type="caution">
    <text evidence="2">The sequence shown here is derived from an EMBL/GenBank/DDBJ whole genome shotgun (WGS) entry which is preliminary data.</text>
</comment>
<evidence type="ECO:0000313" key="2">
    <source>
        <dbReference type="EMBL" id="RUS73826.1"/>
    </source>
</evidence>
<feature type="compositionally biased region" description="Acidic residues" evidence="1">
    <location>
        <begin position="199"/>
        <end position="235"/>
    </location>
</feature>
<feature type="region of interest" description="Disordered" evidence="1">
    <location>
        <begin position="195"/>
        <end position="235"/>
    </location>
</feature>
<dbReference type="EMBL" id="RQTK01000896">
    <property type="protein sequence ID" value="RUS73826.1"/>
    <property type="molecule type" value="Genomic_DNA"/>
</dbReference>
<gene>
    <name evidence="2" type="ORF">EGW08_018419</name>
</gene>
<evidence type="ECO:0000256" key="1">
    <source>
        <dbReference type="SAM" id="MobiDB-lite"/>
    </source>
</evidence>
<dbReference type="Proteomes" id="UP000271974">
    <property type="component" value="Unassembled WGS sequence"/>
</dbReference>
<organism evidence="2 3">
    <name type="scientific">Elysia chlorotica</name>
    <name type="common">Eastern emerald elysia</name>
    <name type="synonym">Sea slug</name>
    <dbReference type="NCBI Taxonomy" id="188477"/>
    <lineage>
        <taxon>Eukaryota</taxon>
        <taxon>Metazoa</taxon>
        <taxon>Spiralia</taxon>
        <taxon>Lophotrochozoa</taxon>
        <taxon>Mollusca</taxon>
        <taxon>Gastropoda</taxon>
        <taxon>Heterobranchia</taxon>
        <taxon>Euthyneura</taxon>
        <taxon>Panpulmonata</taxon>
        <taxon>Sacoglossa</taxon>
        <taxon>Placobranchoidea</taxon>
        <taxon>Plakobranchidae</taxon>
        <taxon>Elysia</taxon>
    </lineage>
</organism>
<keyword evidence="3" id="KW-1185">Reference proteome</keyword>